<evidence type="ECO:0000256" key="8">
    <source>
        <dbReference type="SAM" id="Coils"/>
    </source>
</evidence>
<gene>
    <name evidence="10" type="ORF">D915_010482</name>
</gene>
<comment type="subcellular location">
    <subcellularLocation>
        <location evidence="1">Mitochondrion inner membrane</location>
    </subcellularLocation>
</comment>
<dbReference type="GO" id="GO:0042407">
    <property type="term" value="P:cristae formation"/>
    <property type="evidence" value="ECO:0007669"/>
    <property type="project" value="TreeGrafter"/>
</dbReference>
<keyword evidence="8" id="KW-0175">Coiled coil</keyword>
<dbReference type="PANTHER" id="PTHR15415:SF7">
    <property type="entry name" value="MICOS COMPLEX SUBUNIT MIC60"/>
    <property type="match status" value="1"/>
</dbReference>
<keyword evidence="11" id="KW-1185">Reference proteome</keyword>
<evidence type="ECO:0000256" key="1">
    <source>
        <dbReference type="ARBA" id="ARBA00004273"/>
    </source>
</evidence>
<accession>A0A4E0QUN0</accession>
<dbReference type="AlphaFoldDB" id="A0A4E0QUN0"/>
<evidence type="ECO:0000256" key="9">
    <source>
        <dbReference type="SAM" id="Phobius"/>
    </source>
</evidence>
<keyword evidence="6" id="KW-0496">Mitochondrion</keyword>
<sequence length="313" mass="35375">MRSDPNYRPPRPRKARRFFLKVFFLTVASTATCAGLLYMSKSLRNALIREYPPSKSVLDKAEELLGGWYRSSMPSSKSSVGEQTLPFITERPYELVEPQPEEKLVSEKTEDLYAYRTRCFWDVKSTSLPTLDEVIQMTNDRAKAVPAVKSPADIDRSVREATNSVQAANTSLGLLETATRNHIEALRDAIRNGDAAKLREKKWDHVSRLAARKDKAQEQANAAVNEASARLEALRNVINQSKLNDELLESDTLPEGITAYGNLRYDLDGSIHQVRVLSSCDQSDQPLVILYMFLCKRVSFSLKSTQFFCFLNN</sequence>
<dbReference type="InterPro" id="IPR019133">
    <property type="entry name" value="MIC60"/>
</dbReference>
<keyword evidence="4" id="KW-0999">Mitochondrion inner membrane</keyword>
<evidence type="ECO:0000256" key="5">
    <source>
        <dbReference type="ARBA" id="ARBA00022989"/>
    </source>
</evidence>
<comment type="similarity">
    <text evidence="2">Belongs to the MICOS complex subunit Mic60 family.</text>
</comment>
<evidence type="ECO:0000256" key="4">
    <source>
        <dbReference type="ARBA" id="ARBA00022792"/>
    </source>
</evidence>
<evidence type="ECO:0000256" key="7">
    <source>
        <dbReference type="ARBA" id="ARBA00023136"/>
    </source>
</evidence>
<evidence type="ECO:0000256" key="2">
    <source>
        <dbReference type="ARBA" id="ARBA00010877"/>
    </source>
</evidence>
<keyword evidence="7 9" id="KW-0472">Membrane</keyword>
<dbReference type="Proteomes" id="UP000230066">
    <property type="component" value="Unassembled WGS sequence"/>
</dbReference>
<keyword evidence="3 9" id="KW-0812">Transmembrane</keyword>
<evidence type="ECO:0000256" key="3">
    <source>
        <dbReference type="ARBA" id="ARBA00022692"/>
    </source>
</evidence>
<dbReference type="GO" id="GO:0061617">
    <property type="term" value="C:MICOS complex"/>
    <property type="evidence" value="ECO:0007669"/>
    <property type="project" value="TreeGrafter"/>
</dbReference>
<comment type="caution">
    <text evidence="10">The sequence shown here is derived from an EMBL/GenBank/DDBJ whole genome shotgun (WGS) entry which is preliminary data.</text>
</comment>
<reference evidence="10" key="1">
    <citation type="submission" date="2019-03" db="EMBL/GenBank/DDBJ databases">
        <title>Improved annotation for the trematode Fasciola hepatica.</title>
        <authorList>
            <person name="Choi Y.-J."/>
            <person name="Martin J."/>
            <person name="Mitreva M."/>
        </authorList>
    </citation>
    <scope>NUCLEOTIDE SEQUENCE [LARGE SCALE GENOMIC DNA]</scope>
</reference>
<protein>
    <submittedName>
        <fullName evidence="10">MICOS complex subunit MIC60</fullName>
    </submittedName>
</protein>
<proteinExistence type="inferred from homology"/>
<organism evidence="10 11">
    <name type="scientific">Fasciola hepatica</name>
    <name type="common">Liver fluke</name>
    <dbReference type="NCBI Taxonomy" id="6192"/>
    <lineage>
        <taxon>Eukaryota</taxon>
        <taxon>Metazoa</taxon>
        <taxon>Spiralia</taxon>
        <taxon>Lophotrochozoa</taxon>
        <taxon>Platyhelminthes</taxon>
        <taxon>Trematoda</taxon>
        <taxon>Digenea</taxon>
        <taxon>Plagiorchiida</taxon>
        <taxon>Echinostomata</taxon>
        <taxon>Echinostomatoidea</taxon>
        <taxon>Fasciolidae</taxon>
        <taxon>Fasciola</taxon>
    </lineage>
</organism>
<evidence type="ECO:0000313" key="10">
    <source>
        <dbReference type="EMBL" id="THD18204.1"/>
    </source>
</evidence>
<feature type="coiled-coil region" evidence="8">
    <location>
        <begin position="206"/>
        <end position="244"/>
    </location>
</feature>
<evidence type="ECO:0000313" key="11">
    <source>
        <dbReference type="Proteomes" id="UP000230066"/>
    </source>
</evidence>
<dbReference type="EMBL" id="JXXN02015624">
    <property type="protein sequence ID" value="THD18204.1"/>
    <property type="molecule type" value="Genomic_DNA"/>
</dbReference>
<name>A0A4E0QUN0_FASHE</name>
<evidence type="ECO:0000256" key="6">
    <source>
        <dbReference type="ARBA" id="ARBA00023128"/>
    </source>
</evidence>
<dbReference type="PANTHER" id="PTHR15415">
    <property type="entry name" value="MITOFILIN"/>
    <property type="match status" value="1"/>
</dbReference>
<keyword evidence="5 9" id="KW-1133">Transmembrane helix</keyword>
<feature type="transmembrane region" description="Helical" evidence="9">
    <location>
        <begin position="18"/>
        <end position="39"/>
    </location>
</feature>